<dbReference type="EMBL" id="GBRH01225448">
    <property type="protein sequence ID" value="JAD72447.1"/>
    <property type="molecule type" value="Transcribed_RNA"/>
</dbReference>
<reference evidence="1" key="2">
    <citation type="journal article" date="2015" name="Data Brief">
        <title>Shoot transcriptome of the giant reed, Arundo donax.</title>
        <authorList>
            <person name="Barrero R.A."/>
            <person name="Guerrero F.D."/>
            <person name="Moolhuijzen P."/>
            <person name="Goolsby J.A."/>
            <person name="Tidwell J."/>
            <person name="Bellgard S.E."/>
            <person name="Bellgard M.I."/>
        </authorList>
    </citation>
    <scope>NUCLEOTIDE SEQUENCE</scope>
    <source>
        <tissue evidence="1">Shoot tissue taken approximately 20 cm above the soil surface</tissue>
    </source>
</reference>
<reference evidence="1" key="1">
    <citation type="submission" date="2014-09" db="EMBL/GenBank/DDBJ databases">
        <authorList>
            <person name="Magalhaes I.L.F."/>
            <person name="Oliveira U."/>
            <person name="Santos F.R."/>
            <person name="Vidigal T.H.D.A."/>
            <person name="Brescovit A.D."/>
            <person name="Santos A.J."/>
        </authorList>
    </citation>
    <scope>NUCLEOTIDE SEQUENCE</scope>
    <source>
        <tissue evidence="1">Shoot tissue taken approximately 20 cm above the soil surface</tissue>
    </source>
</reference>
<name>A0A0A9SYU8_ARUDO</name>
<protein>
    <submittedName>
        <fullName evidence="1">Uncharacterized protein</fullName>
    </submittedName>
</protein>
<organism evidence="1">
    <name type="scientific">Arundo donax</name>
    <name type="common">Giant reed</name>
    <name type="synonym">Donax arundinaceus</name>
    <dbReference type="NCBI Taxonomy" id="35708"/>
    <lineage>
        <taxon>Eukaryota</taxon>
        <taxon>Viridiplantae</taxon>
        <taxon>Streptophyta</taxon>
        <taxon>Embryophyta</taxon>
        <taxon>Tracheophyta</taxon>
        <taxon>Spermatophyta</taxon>
        <taxon>Magnoliopsida</taxon>
        <taxon>Liliopsida</taxon>
        <taxon>Poales</taxon>
        <taxon>Poaceae</taxon>
        <taxon>PACMAD clade</taxon>
        <taxon>Arundinoideae</taxon>
        <taxon>Arundineae</taxon>
        <taxon>Arundo</taxon>
    </lineage>
</organism>
<accession>A0A0A9SYU8</accession>
<evidence type="ECO:0000313" key="1">
    <source>
        <dbReference type="EMBL" id="JAD72447.1"/>
    </source>
</evidence>
<sequence>MSGLSICNCLFMFITLEAVCFSFRLLIVVPQSKGQTNRQIL</sequence>
<proteinExistence type="predicted"/>
<dbReference type="AlphaFoldDB" id="A0A0A9SYU8"/>